<dbReference type="GO" id="GO:0050660">
    <property type="term" value="F:flavin adenine dinucleotide binding"/>
    <property type="evidence" value="ECO:0007669"/>
    <property type="project" value="UniProtKB-UniRule"/>
</dbReference>
<evidence type="ECO:0000256" key="2">
    <source>
        <dbReference type="ARBA" id="ARBA00005018"/>
    </source>
</evidence>
<dbReference type="Proteomes" id="UP000682877">
    <property type="component" value="Chromosome 6"/>
</dbReference>
<gene>
    <name evidence="12" type="ORF">AARE701A_LOCUS16002</name>
</gene>
<keyword evidence="7 10" id="KW-0560">Oxidoreductase</keyword>
<evidence type="ECO:0000256" key="8">
    <source>
        <dbReference type="ARBA" id="ARBA00023136"/>
    </source>
</evidence>
<dbReference type="GO" id="GO:0005783">
    <property type="term" value="C:endoplasmic reticulum"/>
    <property type="evidence" value="ECO:0007669"/>
    <property type="project" value="TreeGrafter"/>
</dbReference>
<evidence type="ECO:0000313" key="12">
    <source>
        <dbReference type="EMBL" id="CAE6117805.1"/>
    </source>
</evidence>
<keyword evidence="6 10" id="KW-0274">FAD</keyword>
<evidence type="ECO:0000256" key="5">
    <source>
        <dbReference type="ARBA" id="ARBA00022630"/>
    </source>
</evidence>
<dbReference type="InterPro" id="IPR040125">
    <property type="entry name" value="Squalene_monox"/>
</dbReference>
<comment type="similarity">
    <text evidence="3 10">Belongs to the squalene monooxygenase family.</text>
</comment>
<feature type="domain" description="Squalene epoxidase" evidence="11">
    <location>
        <begin position="82"/>
        <end position="129"/>
    </location>
</feature>
<evidence type="ECO:0000259" key="11">
    <source>
        <dbReference type="Pfam" id="PF08491"/>
    </source>
</evidence>
<proteinExistence type="inferred from homology"/>
<keyword evidence="8" id="KW-0472">Membrane</keyword>
<dbReference type="AlphaFoldDB" id="A0A8S2AIQ2"/>
<evidence type="ECO:0000256" key="7">
    <source>
        <dbReference type="ARBA" id="ARBA00023002"/>
    </source>
</evidence>
<name>A0A8S2AIQ2_ARAAE</name>
<comment type="pathway">
    <text evidence="2">Terpene metabolism; lanosterol biosynthesis; lanosterol from farnesyl diphosphate: step 2/3.</text>
</comment>
<dbReference type="EMBL" id="LR999456">
    <property type="protein sequence ID" value="CAE6117805.1"/>
    <property type="molecule type" value="Genomic_DNA"/>
</dbReference>
<dbReference type="GO" id="GO:0016126">
    <property type="term" value="P:sterol biosynthetic process"/>
    <property type="evidence" value="ECO:0007669"/>
    <property type="project" value="UniProtKB-UniRule"/>
</dbReference>
<keyword evidence="13" id="KW-1185">Reference proteome</keyword>
<comment type="subcellular location">
    <subcellularLocation>
        <location evidence="10">Membrane</location>
        <topology evidence="10">Multi-pass membrane protein</topology>
    </subcellularLocation>
</comment>
<dbReference type="SUPFAM" id="SSF51905">
    <property type="entry name" value="FAD/NAD(P)-binding domain"/>
    <property type="match status" value="1"/>
</dbReference>
<dbReference type="InterPro" id="IPR013698">
    <property type="entry name" value="Squalene_epoxidase"/>
</dbReference>
<accession>A0A8S2AIQ2</accession>
<evidence type="ECO:0000256" key="10">
    <source>
        <dbReference type="RuleBase" id="RU367121"/>
    </source>
</evidence>
<dbReference type="EC" id="1.14.14.17" evidence="4 10"/>
<reference evidence="12" key="1">
    <citation type="submission" date="2021-01" db="EMBL/GenBank/DDBJ databases">
        <authorList>
            <person name="Bezrukov I."/>
        </authorList>
    </citation>
    <scope>NUCLEOTIDE SEQUENCE</scope>
</reference>
<dbReference type="GO" id="GO:0016020">
    <property type="term" value="C:membrane"/>
    <property type="evidence" value="ECO:0007669"/>
    <property type="project" value="UniProtKB-SubCell"/>
</dbReference>
<dbReference type="InterPro" id="IPR036188">
    <property type="entry name" value="FAD/NAD-bd_sf"/>
</dbReference>
<dbReference type="GO" id="GO:0004506">
    <property type="term" value="F:squalene monooxygenase activity"/>
    <property type="evidence" value="ECO:0007669"/>
    <property type="project" value="UniProtKB-UniRule"/>
</dbReference>
<dbReference type="Pfam" id="PF08491">
    <property type="entry name" value="SE"/>
    <property type="match status" value="1"/>
</dbReference>
<protein>
    <recommendedName>
        <fullName evidence="4 10">Squalene monooxygenase</fullName>
        <ecNumber evidence="4 10">1.14.14.17</ecNumber>
    </recommendedName>
</protein>
<organism evidence="12 13">
    <name type="scientific">Arabidopsis arenosa</name>
    <name type="common">Sand rock-cress</name>
    <name type="synonym">Cardaminopsis arenosa</name>
    <dbReference type="NCBI Taxonomy" id="38785"/>
    <lineage>
        <taxon>Eukaryota</taxon>
        <taxon>Viridiplantae</taxon>
        <taxon>Streptophyta</taxon>
        <taxon>Embryophyta</taxon>
        <taxon>Tracheophyta</taxon>
        <taxon>Spermatophyta</taxon>
        <taxon>Magnoliopsida</taxon>
        <taxon>eudicotyledons</taxon>
        <taxon>Gunneridae</taxon>
        <taxon>Pentapetalae</taxon>
        <taxon>rosids</taxon>
        <taxon>malvids</taxon>
        <taxon>Brassicales</taxon>
        <taxon>Brassicaceae</taxon>
        <taxon>Camelineae</taxon>
        <taxon>Arabidopsis</taxon>
    </lineage>
</organism>
<keyword evidence="5 10" id="KW-0285">Flavoprotein</keyword>
<evidence type="ECO:0000256" key="1">
    <source>
        <dbReference type="ARBA" id="ARBA00001974"/>
    </source>
</evidence>
<evidence type="ECO:0000313" key="13">
    <source>
        <dbReference type="Proteomes" id="UP000682877"/>
    </source>
</evidence>
<evidence type="ECO:0000256" key="9">
    <source>
        <dbReference type="ARBA" id="ARBA00048658"/>
    </source>
</evidence>
<comment type="function">
    <text evidence="10">Catalyzes the stereospecific oxidation of squalene to (S)-2,3-epoxysqualene, and is considered to be a rate-limiting enzyme in steroid biosynthesis.</text>
</comment>
<evidence type="ECO:0000256" key="3">
    <source>
        <dbReference type="ARBA" id="ARBA00008802"/>
    </source>
</evidence>
<sequence>MAVYKDGKEADVSFPVDNNNFPYDPSARSFHNGRFVQRLRQKSFFSSQCSARRRNGEVFNRRKGVIKGVTYKNKAGEETTAFAPLTVVCDGCYSNLRRSLNDNNAEVLSYQVGYISRNCQLEKPEKVKIDNV</sequence>
<dbReference type="Gene3D" id="3.50.50.60">
    <property type="entry name" value="FAD/NAD(P)-binding domain"/>
    <property type="match status" value="1"/>
</dbReference>
<dbReference type="PANTHER" id="PTHR10835">
    <property type="entry name" value="SQUALENE MONOOXYGENASE"/>
    <property type="match status" value="1"/>
</dbReference>
<evidence type="ECO:0000256" key="6">
    <source>
        <dbReference type="ARBA" id="ARBA00022827"/>
    </source>
</evidence>
<comment type="catalytic activity">
    <reaction evidence="9 10">
        <text>squalene + reduced [NADPH--hemoprotein reductase] + O2 = (S)-2,3-epoxysqualene + oxidized [NADPH--hemoprotein reductase] + H2O + H(+)</text>
        <dbReference type="Rhea" id="RHEA:25282"/>
        <dbReference type="Rhea" id="RHEA-COMP:11964"/>
        <dbReference type="Rhea" id="RHEA-COMP:11965"/>
        <dbReference type="ChEBI" id="CHEBI:15377"/>
        <dbReference type="ChEBI" id="CHEBI:15378"/>
        <dbReference type="ChEBI" id="CHEBI:15379"/>
        <dbReference type="ChEBI" id="CHEBI:15440"/>
        <dbReference type="ChEBI" id="CHEBI:15441"/>
        <dbReference type="ChEBI" id="CHEBI:57618"/>
        <dbReference type="ChEBI" id="CHEBI:58210"/>
        <dbReference type="EC" id="1.14.14.17"/>
    </reaction>
</comment>
<evidence type="ECO:0000256" key="4">
    <source>
        <dbReference type="ARBA" id="ARBA00012312"/>
    </source>
</evidence>
<dbReference type="PANTHER" id="PTHR10835:SF22">
    <property type="entry name" value="SQUALENE EPOXIDASE 5-RELATED"/>
    <property type="match status" value="1"/>
</dbReference>
<comment type="cofactor">
    <cofactor evidence="1 10">
        <name>FAD</name>
        <dbReference type="ChEBI" id="CHEBI:57692"/>
    </cofactor>
</comment>